<keyword evidence="13 16" id="KW-0472">Membrane</keyword>
<dbReference type="Pfam" id="PF13807">
    <property type="entry name" value="GNVR"/>
    <property type="match status" value="1"/>
</dbReference>
<feature type="domain" description="Polysaccharide chain length determinant N-terminal" evidence="17">
    <location>
        <begin position="21"/>
        <end position="103"/>
    </location>
</feature>
<dbReference type="Gene3D" id="3.40.50.300">
    <property type="entry name" value="P-loop containing nucleotide triphosphate hydrolases"/>
    <property type="match status" value="1"/>
</dbReference>
<comment type="subcellular location">
    <subcellularLocation>
        <location evidence="1">Cell inner membrane</location>
        <topology evidence="1">Multi-pass membrane protein</topology>
    </subcellularLocation>
</comment>
<comment type="catalytic activity">
    <reaction evidence="15">
        <text>L-tyrosyl-[protein] + ATP = O-phospho-L-tyrosyl-[protein] + ADP + H(+)</text>
        <dbReference type="Rhea" id="RHEA:10596"/>
        <dbReference type="Rhea" id="RHEA-COMP:10136"/>
        <dbReference type="Rhea" id="RHEA-COMP:20101"/>
        <dbReference type="ChEBI" id="CHEBI:15378"/>
        <dbReference type="ChEBI" id="CHEBI:30616"/>
        <dbReference type="ChEBI" id="CHEBI:46858"/>
        <dbReference type="ChEBI" id="CHEBI:61978"/>
        <dbReference type="ChEBI" id="CHEBI:456216"/>
        <dbReference type="EC" id="2.7.10.2"/>
    </reaction>
</comment>
<evidence type="ECO:0000256" key="12">
    <source>
        <dbReference type="ARBA" id="ARBA00022989"/>
    </source>
</evidence>
<evidence type="ECO:0000259" key="18">
    <source>
        <dbReference type="Pfam" id="PF13614"/>
    </source>
</evidence>
<evidence type="ECO:0000256" key="16">
    <source>
        <dbReference type="SAM" id="Phobius"/>
    </source>
</evidence>
<comment type="similarity">
    <text evidence="2">Belongs to the CpsD/CapB family.</text>
</comment>
<keyword evidence="12 16" id="KW-1133">Transmembrane helix</keyword>
<dbReference type="InterPro" id="IPR003856">
    <property type="entry name" value="LPS_length_determ_N"/>
</dbReference>
<dbReference type="RefSeq" id="WP_066701073.1">
    <property type="nucleotide sequence ID" value="NZ_AP018664.1"/>
</dbReference>
<dbReference type="InterPro" id="IPR005702">
    <property type="entry name" value="Wzc-like_C"/>
</dbReference>
<dbReference type="SUPFAM" id="SSF52540">
    <property type="entry name" value="P-loop containing nucleoside triphosphate hydrolases"/>
    <property type="match status" value="1"/>
</dbReference>
<evidence type="ECO:0000256" key="6">
    <source>
        <dbReference type="ARBA" id="ARBA00022519"/>
    </source>
</evidence>
<sequence length="710" mass="76212">MEIVHTADAQEGKFSDLVLVITDTIRRRWITMAIVSGIILALGVTGIFMLTPKYTATARVRIDPYRNPLAQTQADAQQSLSSEAIETEVTVISSLDQARLVVRKLKLDRDPEFAEKVDTSAEAATLSAADRETAIARQLLQNLSVGREKLTYILGVSYQSTDPNKAALIANAFAEIYLQTKTGSRVGNAERQTEWFNQRLAALGREVNAADAALAQYRARAGLTEGSTPGSAGGTMVDQQVGPLSSQLATAESEAAAARASLSAALTQISRGGLDSVSEVRMSNVIGDLRRQRADILRNMGEVQARYGEKHPESVRVRDQLASVDQQITDEAQRVIGSLRANVTSAEARAASLRASMNRLEGERADNTRNAVIAEGLQREAMAKRTAYDRMSQMALESSQSAQNQIAQVVIVDRAEPPLNASFPNKPVFAALALIVALAAGAGTIAVQEMLVKGLRSVEDVENLLGIPVIAAVPKVPKSLNPADLLLEKPTSMFAESLRIARASILGVNAARQPKVIALTSALPSEGKTTTALAFARTLAMNNARTLLLECDVRRAALRPLVSNPQDRPGIVEVLHGEATVAQAIQPGDVPNLDHMLVREPYFSSEDLFGNGGMERVLEEVRGKYDLIVLDLPPLVGLADGRFLAVQADVTALIIRWDSTPGRAAASALSWLKSDGANPVGAIYTMVDSSAEAIGGLYYSKKYSAYYSQS</sequence>
<keyword evidence="10" id="KW-0418">Kinase</keyword>
<evidence type="ECO:0000256" key="13">
    <source>
        <dbReference type="ARBA" id="ARBA00023136"/>
    </source>
</evidence>
<name>A0A494WFP8_9SPHN</name>
<dbReference type="Pfam" id="PF13614">
    <property type="entry name" value="AAA_31"/>
    <property type="match status" value="1"/>
</dbReference>
<keyword evidence="8 16" id="KW-0812">Transmembrane</keyword>
<evidence type="ECO:0000256" key="8">
    <source>
        <dbReference type="ARBA" id="ARBA00022692"/>
    </source>
</evidence>
<evidence type="ECO:0000256" key="9">
    <source>
        <dbReference type="ARBA" id="ARBA00022741"/>
    </source>
</evidence>
<feature type="domain" description="Tyrosine-protein kinase G-rich" evidence="19">
    <location>
        <begin position="377"/>
        <end position="450"/>
    </location>
</feature>
<keyword evidence="11" id="KW-0067">ATP-binding</keyword>
<dbReference type="Pfam" id="PF02706">
    <property type="entry name" value="Wzz"/>
    <property type="match status" value="1"/>
</dbReference>
<evidence type="ECO:0000313" key="20">
    <source>
        <dbReference type="EMBL" id="BBD99705.1"/>
    </source>
</evidence>
<keyword evidence="5" id="KW-1003">Cell membrane</keyword>
<keyword evidence="6" id="KW-0997">Cell inner membrane</keyword>
<accession>A0A494WFP8</accession>
<evidence type="ECO:0000256" key="1">
    <source>
        <dbReference type="ARBA" id="ARBA00004429"/>
    </source>
</evidence>
<keyword evidence="7" id="KW-0808">Transferase</keyword>
<dbReference type="InterPro" id="IPR050445">
    <property type="entry name" value="Bact_polysacc_biosynth/exp"/>
</dbReference>
<dbReference type="EMBL" id="AP018664">
    <property type="protein sequence ID" value="BBD99705.1"/>
    <property type="molecule type" value="Genomic_DNA"/>
</dbReference>
<evidence type="ECO:0000256" key="11">
    <source>
        <dbReference type="ARBA" id="ARBA00022840"/>
    </source>
</evidence>
<evidence type="ECO:0000259" key="19">
    <source>
        <dbReference type="Pfam" id="PF13807"/>
    </source>
</evidence>
<evidence type="ECO:0000256" key="14">
    <source>
        <dbReference type="ARBA" id="ARBA00023137"/>
    </source>
</evidence>
<dbReference type="PANTHER" id="PTHR32309">
    <property type="entry name" value="TYROSINE-PROTEIN KINASE"/>
    <property type="match status" value="1"/>
</dbReference>
<feature type="domain" description="AAA" evidence="18">
    <location>
        <begin position="515"/>
        <end position="644"/>
    </location>
</feature>
<evidence type="ECO:0000256" key="5">
    <source>
        <dbReference type="ARBA" id="ARBA00022475"/>
    </source>
</evidence>
<dbReference type="Proteomes" id="UP000279959">
    <property type="component" value="Chromosome"/>
</dbReference>
<evidence type="ECO:0000256" key="10">
    <source>
        <dbReference type="ARBA" id="ARBA00022777"/>
    </source>
</evidence>
<reference evidence="20 21" key="1">
    <citation type="submission" date="2018-05" db="EMBL/GenBank/DDBJ databases">
        <title>Complete Genome Sequence of the Nonylphenol-Degrading Bacterium Sphingobium amiense DSM 16289T.</title>
        <authorList>
            <person name="Ootsuka M."/>
            <person name="Nishizawa T."/>
            <person name="Ohta H."/>
        </authorList>
    </citation>
    <scope>NUCLEOTIDE SEQUENCE [LARGE SCALE GENOMIC DNA]</scope>
    <source>
        <strain evidence="20 21">DSM 16289</strain>
    </source>
</reference>
<dbReference type="KEGG" id="sami:SAMIE_1032060"/>
<evidence type="ECO:0000256" key="2">
    <source>
        <dbReference type="ARBA" id="ARBA00007316"/>
    </source>
</evidence>
<evidence type="ECO:0000256" key="3">
    <source>
        <dbReference type="ARBA" id="ARBA00008883"/>
    </source>
</evidence>
<dbReference type="GO" id="GO:0005886">
    <property type="term" value="C:plasma membrane"/>
    <property type="evidence" value="ECO:0007669"/>
    <property type="project" value="UniProtKB-SubCell"/>
</dbReference>
<keyword evidence="21" id="KW-1185">Reference proteome</keyword>
<dbReference type="InterPro" id="IPR032807">
    <property type="entry name" value="GNVR"/>
</dbReference>
<evidence type="ECO:0000256" key="7">
    <source>
        <dbReference type="ARBA" id="ARBA00022679"/>
    </source>
</evidence>
<proteinExistence type="inferred from homology"/>
<organism evidence="20 21">
    <name type="scientific">Sphingobium amiense</name>
    <dbReference type="NCBI Taxonomy" id="135719"/>
    <lineage>
        <taxon>Bacteria</taxon>
        <taxon>Pseudomonadati</taxon>
        <taxon>Pseudomonadota</taxon>
        <taxon>Alphaproteobacteria</taxon>
        <taxon>Sphingomonadales</taxon>
        <taxon>Sphingomonadaceae</taxon>
        <taxon>Sphingobium</taxon>
    </lineage>
</organism>
<dbReference type="InterPro" id="IPR027417">
    <property type="entry name" value="P-loop_NTPase"/>
</dbReference>
<evidence type="ECO:0000256" key="4">
    <source>
        <dbReference type="ARBA" id="ARBA00011903"/>
    </source>
</evidence>
<keyword evidence="14" id="KW-0829">Tyrosine-protein kinase</keyword>
<feature type="transmembrane region" description="Helical" evidence="16">
    <location>
        <begin position="29"/>
        <end position="50"/>
    </location>
</feature>
<dbReference type="PANTHER" id="PTHR32309:SF13">
    <property type="entry name" value="FERRIC ENTEROBACTIN TRANSPORT PROTEIN FEPE"/>
    <property type="match status" value="1"/>
</dbReference>
<dbReference type="GO" id="GO:0004713">
    <property type="term" value="F:protein tyrosine kinase activity"/>
    <property type="evidence" value="ECO:0007669"/>
    <property type="project" value="TreeGrafter"/>
</dbReference>
<dbReference type="CDD" id="cd05387">
    <property type="entry name" value="BY-kinase"/>
    <property type="match status" value="1"/>
</dbReference>
<evidence type="ECO:0000259" key="17">
    <source>
        <dbReference type="Pfam" id="PF02706"/>
    </source>
</evidence>
<dbReference type="AlphaFoldDB" id="A0A494WFP8"/>
<protein>
    <recommendedName>
        <fullName evidence="4">non-specific protein-tyrosine kinase</fullName>
        <ecNumber evidence="4">2.7.10.2</ecNumber>
    </recommendedName>
</protein>
<dbReference type="InterPro" id="IPR025669">
    <property type="entry name" value="AAA_dom"/>
</dbReference>
<gene>
    <name evidence="20" type="ORF">SAMIE_1032060</name>
</gene>
<dbReference type="EC" id="2.7.10.2" evidence="4"/>
<evidence type="ECO:0000313" key="21">
    <source>
        <dbReference type="Proteomes" id="UP000279959"/>
    </source>
</evidence>
<keyword evidence="9" id="KW-0547">Nucleotide-binding</keyword>
<comment type="similarity">
    <text evidence="3">Belongs to the etk/wzc family.</text>
</comment>
<evidence type="ECO:0000256" key="15">
    <source>
        <dbReference type="ARBA" id="ARBA00051245"/>
    </source>
</evidence>